<dbReference type="EMBL" id="KQ087180">
    <property type="protein sequence ID" value="KLT45739.1"/>
    <property type="molecule type" value="Genomic_DNA"/>
</dbReference>
<gene>
    <name evidence="2" type="ORF">CC85DRAFT_282370</name>
</gene>
<protein>
    <submittedName>
        <fullName evidence="2">Uncharacterized protein</fullName>
    </submittedName>
</protein>
<evidence type="ECO:0000313" key="2">
    <source>
        <dbReference type="EMBL" id="KLT45739.1"/>
    </source>
</evidence>
<dbReference type="STRING" id="879819.A0A0J1BCI8"/>
<evidence type="ECO:0000256" key="1">
    <source>
        <dbReference type="SAM" id="MobiDB-lite"/>
    </source>
</evidence>
<proteinExistence type="predicted"/>
<accession>A0A0J1BCI8</accession>
<sequence>MLEAEERLPGTTDSKGAKDNKDSKGNSTIEARRDCITRRQLQSNVDRTGLWWSAWAPIADCQTCQGGPCDLAFPWQWTGTWRVSGDWRDDGWDAVREAINNDGGKNFGYRWEKSSSTGGEGRCQAAGSQTVRLWHQVRVGWADIAQRTIVSSSNCPWQRQNGDWQFSHLDLLLEGGEAHHVGCSYDDRAECSRPRD</sequence>
<dbReference type="AlphaFoldDB" id="A0A0J1BCI8"/>
<reference evidence="2 3" key="1">
    <citation type="submission" date="2015-03" db="EMBL/GenBank/DDBJ databases">
        <title>Genomics and transcriptomics of the oil-accumulating basidiomycete yeast T. oleaginosus allow insights into substrate utilization and the diverse evolutionary trajectories of mating systems in fungi.</title>
        <authorList>
            <consortium name="DOE Joint Genome Institute"/>
            <person name="Kourist R."/>
            <person name="Kracht O."/>
            <person name="Bracharz F."/>
            <person name="Lipzen A."/>
            <person name="Nolan M."/>
            <person name="Ohm R."/>
            <person name="Grigoriev I."/>
            <person name="Sun S."/>
            <person name="Heitman J."/>
            <person name="Bruck T."/>
            <person name="Nowrousian M."/>
        </authorList>
    </citation>
    <scope>NUCLEOTIDE SEQUENCE [LARGE SCALE GENOMIC DNA]</scope>
    <source>
        <strain evidence="2 3">IBC0246</strain>
    </source>
</reference>
<dbReference type="RefSeq" id="XP_018282230.1">
    <property type="nucleotide sequence ID" value="XM_018421960.1"/>
</dbReference>
<feature type="compositionally biased region" description="Basic and acidic residues" evidence="1">
    <location>
        <begin position="15"/>
        <end position="29"/>
    </location>
</feature>
<keyword evidence="3" id="KW-1185">Reference proteome</keyword>
<evidence type="ECO:0000313" key="3">
    <source>
        <dbReference type="Proteomes" id="UP000053611"/>
    </source>
</evidence>
<name>A0A0J1BCI8_9TREE</name>
<dbReference type="GeneID" id="28982563"/>
<dbReference type="Proteomes" id="UP000053611">
    <property type="component" value="Unassembled WGS sequence"/>
</dbReference>
<feature type="region of interest" description="Disordered" evidence="1">
    <location>
        <begin position="1"/>
        <end position="29"/>
    </location>
</feature>
<organism evidence="2 3">
    <name type="scientific">Cutaneotrichosporon oleaginosum</name>
    <dbReference type="NCBI Taxonomy" id="879819"/>
    <lineage>
        <taxon>Eukaryota</taxon>
        <taxon>Fungi</taxon>
        <taxon>Dikarya</taxon>
        <taxon>Basidiomycota</taxon>
        <taxon>Agaricomycotina</taxon>
        <taxon>Tremellomycetes</taxon>
        <taxon>Trichosporonales</taxon>
        <taxon>Trichosporonaceae</taxon>
        <taxon>Cutaneotrichosporon</taxon>
    </lineage>
</organism>